<sequence length="314" mass="35826">MTERQLKESLKNGEIHSHYVLIGDEPILIDRALKTIKDTLEVEESFDLDQFSLPDATVTDIATKLYLMPLCSKKRLLIVKNLEDVSERDLQDFANVVNRDNSGNCLVLTHQIKKGKKYYESILKKLAATFPKAECVVIMPDRNEIKKWIQSKIRRDGLNLNNAMVNYLEEEFSNDITGLKNEFEKIENYLHETGSIDSAHMKDLAKGLCDVDRYQVVDAFLDGRPEALRIFEELQPYLPTNAVLVDAMTRGIVSRARGRVKTIQTSKATLQEVLEQLTVVDRKIKTSSIFTRLLMELFILHNAGTFKNGASYGR</sequence>
<reference evidence="6 7" key="1">
    <citation type="journal article" date="2015" name="Microbiome">
        <title>Genomic resolution of linkages in carbon, nitrogen, and sulfur cycling among widespread estuary sediment bacteria.</title>
        <authorList>
            <person name="Baker B.J."/>
            <person name="Lazar C.S."/>
            <person name="Teske A.P."/>
            <person name="Dick G.J."/>
        </authorList>
    </citation>
    <scope>NUCLEOTIDE SEQUENCE [LARGE SCALE GENOMIC DNA]</scope>
    <source>
        <strain evidence="6">SM1_77</strain>
    </source>
</reference>
<evidence type="ECO:0000259" key="5">
    <source>
        <dbReference type="Pfam" id="PF06144"/>
    </source>
</evidence>
<dbReference type="NCBIfam" id="TIGR01128">
    <property type="entry name" value="holA"/>
    <property type="match status" value="1"/>
</dbReference>
<evidence type="ECO:0000256" key="4">
    <source>
        <dbReference type="ARBA" id="ARBA00022932"/>
    </source>
</evidence>
<comment type="caution">
    <text evidence="6">The sequence shown here is derived from an EMBL/GenBank/DDBJ whole genome shotgun (WGS) entry which is preliminary data.</text>
</comment>
<dbReference type="AlphaFoldDB" id="A0A0S8JZV7"/>
<dbReference type="InterPro" id="IPR027417">
    <property type="entry name" value="P-loop_NTPase"/>
</dbReference>
<dbReference type="Proteomes" id="UP000050975">
    <property type="component" value="Unassembled WGS sequence"/>
</dbReference>
<protein>
    <recommendedName>
        <fullName evidence="5">DNA polymerase III delta N-terminal domain-containing protein</fullName>
    </recommendedName>
</protein>
<dbReference type="InterPro" id="IPR005790">
    <property type="entry name" value="DNA_polIII_delta"/>
</dbReference>
<evidence type="ECO:0000256" key="1">
    <source>
        <dbReference type="ARBA" id="ARBA00022679"/>
    </source>
</evidence>
<dbReference type="SUPFAM" id="SSF52540">
    <property type="entry name" value="P-loop containing nucleoside triphosphate hydrolases"/>
    <property type="match status" value="1"/>
</dbReference>
<dbReference type="PANTHER" id="PTHR34388:SF1">
    <property type="entry name" value="DNA POLYMERASE III SUBUNIT DELTA"/>
    <property type="match status" value="1"/>
</dbReference>
<evidence type="ECO:0000256" key="3">
    <source>
        <dbReference type="ARBA" id="ARBA00022705"/>
    </source>
</evidence>
<dbReference type="Gene3D" id="1.10.8.60">
    <property type="match status" value="1"/>
</dbReference>
<name>A0A0S8JZV7_UNCW3</name>
<gene>
    <name evidence="6" type="ORF">AMJ74_03990</name>
</gene>
<organism evidence="6 7">
    <name type="scientific">candidate division WOR_3 bacterium SM1_77</name>
    <dbReference type="NCBI Taxonomy" id="1703778"/>
    <lineage>
        <taxon>Bacteria</taxon>
        <taxon>Bacteria division WOR-3</taxon>
    </lineage>
</organism>
<dbReference type="GO" id="GO:0009360">
    <property type="term" value="C:DNA polymerase III complex"/>
    <property type="evidence" value="ECO:0007669"/>
    <property type="project" value="InterPro"/>
</dbReference>
<keyword evidence="1" id="KW-0808">Transferase</keyword>
<dbReference type="Pfam" id="PF06144">
    <property type="entry name" value="DNA_pol3_delta"/>
    <property type="match status" value="1"/>
</dbReference>
<dbReference type="InterPro" id="IPR010372">
    <property type="entry name" value="DNA_pol3_delta_N"/>
</dbReference>
<proteinExistence type="predicted"/>
<feature type="domain" description="DNA polymerase III delta N-terminal" evidence="5">
    <location>
        <begin position="19"/>
        <end position="128"/>
    </location>
</feature>
<dbReference type="PANTHER" id="PTHR34388">
    <property type="entry name" value="DNA POLYMERASE III SUBUNIT DELTA"/>
    <property type="match status" value="1"/>
</dbReference>
<evidence type="ECO:0000313" key="6">
    <source>
        <dbReference type="EMBL" id="KPL14133.1"/>
    </source>
</evidence>
<keyword evidence="4" id="KW-0239">DNA-directed DNA polymerase</keyword>
<dbReference type="GO" id="GO:0006261">
    <property type="term" value="P:DNA-templated DNA replication"/>
    <property type="evidence" value="ECO:0007669"/>
    <property type="project" value="TreeGrafter"/>
</dbReference>
<dbReference type="GO" id="GO:0003887">
    <property type="term" value="F:DNA-directed DNA polymerase activity"/>
    <property type="evidence" value="ECO:0007669"/>
    <property type="project" value="UniProtKB-KW"/>
</dbReference>
<evidence type="ECO:0000256" key="2">
    <source>
        <dbReference type="ARBA" id="ARBA00022695"/>
    </source>
</evidence>
<dbReference type="GO" id="GO:0003677">
    <property type="term" value="F:DNA binding"/>
    <property type="evidence" value="ECO:0007669"/>
    <property type="project" value="InterPro"/>
</dbReference>
<keyword evidence="3" id="KW-0235">DNA replication</keyword>
<evidence type="ECO:0000313" key="7">
    <source>
        <dbReference type="Proteomes" id="UP000050975"/>
    </source>
</evidence>
<dbReference type="EMBL" id="LJVE01000065">
    <property type="protein sequence ID" value="KPL14133.1"/>
    <property type="molecule type" value="Genomic_DNA"/>
</dbReference>
<accession>A0A0S8JZV7</accession>
<keyword evidence="2" id="KW-0548">Nucleotidyltransferase</keyword>
<dbReference type="Gene3D" id="3.40.50.300">
    <property type="entry name" value="P-loop containing nucleotide triphosphate hydrolases"/>
    <property type="match status" value="1"/>
</dbReference>